<feature type="compositionally biased region" description="Basic and acidic residues" evidence="1">
    <location>
        <begin position="1"/>
        <end position="15"/>
    </location>
</feature>
<proteinExistence type="predicted"/>
<dbReference type="Proteomes" id="UP000314294">
    <property type="component" value="Unassembled WGS sequence"/>
</dbReference>
<organism evidence="2 3">
    <name type="scientific">Liparis tanakae</name>
    <name type="common">Tanaka's snailfish</name>
    <dbReference type="NCBI Taxonomy" id="230148"/>
    <lineage>
        <taxon>Eukaryota</taxon>
        <taxon>Metazoa</taxon>
        <taxon>Chordata</taxon>
        <taxon>Craniata</taxon>
        <taxon>Vertebrata</taxon>
        <taxon>Euteleostomi</taxon>
        <taxon>Actinopterygii</taxon>
        <taxon>Neopterygii</taxon>
        <taxon>Teleostei</taxon>
        <taxon>Neoteleostei</taxon>
        <taxon>Acanthomorphata</taxon>
        <taxon>Eupercaria</taxon>
        <taxon>Perciformes</taxon>
        <taxon>Cottioidei</taxon>
        <taxon>Cottales</taxon>
        <taxon>Liparidae</taxon>
        <taxon>Liparis</taxon>
    </lineage>
</organism>
<evidence type="ECO:0000313" key="2">
    <source>
        <dbReference type="EMBL" id="TNN27184.1"/>
    </source>
</evidence>
<feature type="region of interest" description="Disordered" evidence="1">
    <location>
        <begin position="1"/>
        <end position="58"/>
    </location>
</feature>
<reference evidence="2 3" key="1">
    <citation type="submission" date="2019-03" db="EMBL/GenBank/DDBJ databases">
        <title>First draft genome of Liparis tanakae, snailfish: a comprehensive survey of snailfish specific genes.</title>
        <authorList>
            <person name="Kim W."/>
            <person name="Song I."/>
            <person name="Jeong J.-H."/>
            <person name="Kim D."/>
            <person name="Kim S."/>
            <person name="Ryu S."/>
            <person name="Song J.Y."/>
            <person name="Lee S.K."/>
        </authorList>
    </citation>
    <scope>NUCLEOTIDE SEQUENCE [LARGE SCALE GENOMIC DNA]</scope>
    <source>
        <tissue evidence="2">Muscle</tissue>
    </source>
</reference>
<sequence length="136" mass="14472">MTSGESDLHSPDRKKSLSPFLTSYREKGGPADGPTGRCSDPLGFPEELSDSTAPLSKMFPGPNLAYAAPDVFPETEPAGGCSRARMKTRRGDSASRSADSPPLSSEEAQEPGKQTERDAWVTSNRQLELGACGLNK</sequence>
<evidence type="ECO:0000313" key="3">
    <source>
        <dbReference type="Proteomes" id="UP000314294"/>
    </source>
</evidence>
<keyword evidence="3" id="KW-1185">Reference proteome</keyword>
<dbReference type="EMBL" id="SRLO01008740">
    <property type="protein sequence ID" value="TNN27184.1"/>
    <property type="molecule type" value="Genomic_DNA"/>
</dbReference>
<comment type="caution">
    <text evidence="2">The sequence shown here is derived from an EMBL/GenBank/DDBJ whole genome shotgun (WGS) entry which is preliminary data.</text>
</comment>
<accession>A0A4Z2EFD2</accession>
<name>A0A4Z2EFD2_9TELE</name>
<feature type="region of interest" description="Disordered" evidence="1">
    <location>
        <begin position="70"/>
        <end position="119"/>
    </location>
</feature>
<dbReference type="AlphaFoldDB" id="A0A4Z2EFD2"/>
<evidence type="ECO:0000256" key="1">
    <source>
        <dbReference type="SAM" id="MobiDB-lite"/>
    </source>
</evidence>
<feature type="compositionally biased region" description="Low complexity" evidence="1">
    <location>
        <begin position="94"/>
        <end position="105"/>
    </location>
</feature>
<gene>
    <name evidence="2" type="ORF">EYF80_062673</name>
</gene>
<protein>
    <submittedName>
        <fullName evidence="2">Uncharacterized protein</fullName>
    </submittedName>
</protein>